<protein>
    <submittedName>
        <fullName evidence="2">Uncharacterized protein</fullName>
    </submittedName>
</protein>
<name>A0A8S5PWT2_9CAUD</name>
<feature type="compositionally biased region" description="Polar residues" evidence="1">
    <location>
        <begin position="68"/>
        <end position="87"/>
    </location>
</feature>
<sequence>MLLRKEGCREYVVHNVLRKTWECRIYLCGIPRIHPDSERSDRKRKNVKSVISIIIHNRKTQCRGACNRSHNNSGTTTDQSRLYRSTA</sequence>
<organism evidence="2">
    <name type="scientific">Myoviridae sp. ctq9w2</name>
    <dbReference type="NCBI Taxonomy" id="2825177"/>
    <lineage>
        <taxon>Viruses</taxon>
        <taxon>Duplodnaviria</taxon>
        <taxon>Heunggongvirae</taxon>
        <taxon>Uroviricota</taxon>
        <taxon>Caudoviricetes</taxon>
    </lineage>
</organism>
<evidence type="ECO:0000256" key="1">
    <source>
        <dbReference type="SAM" id="MobiDB-lite"/>
    </source>
</evidence>
<feature type="region of interest" description="Disordered" evidence="1">
    <location>
        <begin position="64"/>
        <end position="87"/>
    </location>
</feature>
<accession>A0A8S5PWT2</accession>
<dbReference type="EMBL" id="BK015530">
    <property type="protein sequence ID" value="DAE11330.1"/>
    <property type="molecule type" value="Genomic_DNA"/>
</dbReference>
<evidence type="ECO:0000313" key="2">
    <source>
        <dbReference type="EMBL" id="DAE11330.1"/>
    </source>
</evidence>
<proteinExistence type="predicted"/>
<reference evidence="2" key="1">
    <citation type="journal article" date="2021" name="Proc. Natl. Acad. Sci. U.S.A.">
        <title>A Catalog of Tens of Thousands of Viruses from Human Metagenomes Reveals Hidden Associations with Chronic Diseases.</title>
        <authorList>
            <person name="Tisza M.J."/>
            <person name="Buck C.B."/>
        </authorList>
    </citation>
    <scope>NUCLEOTIDE SEQUENCE</scope>
    <source>
        <strain evidence="2">Ctq9w2</strain>
    </source>
</reference>